<keyword evidence="9" id="KW-0830">Ubiquinone</keyword>
<evidence type="ECO:0000256" key="9">
    <source>
        <dbReference type="RuleBase" id="RU003640"/>
    </source>
</evidence>
<evidence type="ECO:0000256" key="2">
    <source>
        <dbReference type="ARBA" id="ARBA00008472"/>
    </source>
</evidence>
<name>A0A0S3M472_STREA</name>
<reference evidence="10" key="1">
    <citation type="submission" date="2015-04" db="EMBL/GenBank/DDBJ databases">
        <title>Genome, transcriptome and proteome adaptations to nematode parasitism in Strongyloides.</title>
        <authorList>
            <person name="Hunt V."/>
            <person name="Tsai I.J."/>
            <person name="Coghlan A."/>
            <person name="Reid A.J."/>
            <person name="Holroyd N."/>
            <person name="Foth B."/>
            <person name="Tracey A."/>
            <person name="Cotton J.A."/>
            <person name="Stanley E."/>
            <person name="Beasley H."/>
            <person name="Bennett H."/>
            <person name="Brooks K."/>
            <person name="Kikuchi T."/>
            <person name="Viney M."/>
            <person name="Berriman M."/>
        </authorList>
    </citation>
    <scope>NUCLEOTIDE SEQUENCE</scope>
    <source>
        <strain evidence="10">LIN</strain>
    </source>
</reference>
<dbReference type="RefSeq" id="YP_009186354.1">
    <property type="nucleotide sequence ID" value="NC_028622.1"/>
</dbReference>
<comment type="similarity">
    <text evidence="2 9">Belongs to the complex I subunit 3 family.</text>
</comment>
<evidence type="ECO:0000256" key="1">
    <source>
        <dbReference type="ARBA" id="ARBA00004370"/>
    </source>
</evidence>
<gene>
    <name evidence="10" type="primary">ND3</name>
</gene>
<evidence type="ECO:0000256" key="3">
    <source>
        <dbReference type="ARBA" id="ARBA00021007"/>
    </source>
</evidence>
<protein>
    <recommendedName>
        <fullName evidence="3 9">NADH-ubiquinone oxidoreductase chain 3</fullName>
        <ecNumber evidence="9">7.1.1.2</ecNumber>
    </recommendedName>
</protein>
<keyword evidence="4 9" id="KW-0813">Transport</keyword>
<comment type="function">
    <text evidence="9">Core subunit of the mitochondrial membrane respiratory chain NADH dehydrogenase (Complex I) which catalyzes electron transfer from NADH through the respiratory chain, using ubiquinone as an electron acceptor. Essential for the catalytic activity of complex I.</text>
</comment>
<dbReference type="PANTHER" id="PTHR11058">
    <property type="entry name" value="NADH-UBIQUINONE OXIDOREDUCTASE CHAIN 3"/>
    <property type="match status" value="1"/>
</dbReference>
<accession>A0A0S3M472</accession>
<dbReference type="EMBL" id="LC050210">
    <property type="protein sequence ID" value="BAT21182.1"/>
    <property type="molecule type" value="Genomic_DNA"/>
</dbReference>
<dbReference type="GeneID" id="26373687"/>
<dbReference type="GO" id="GO:0030964">
    <property type="term" value="C:NADH dehydrogenase complex"/>
    <property type="evidence" value="ECO:0007669"/>
    <property type="project" value="TreeGrafter"/>
</dbReference>
<evidence type="ECO:0000256" key="6">
    <source>
        <dbReference type="ARBA" id="ARBA00022989"/>
    </source>
</evidence>
<dbReference type="Pfam" id="PF00507">
    <property type="entry name" value="Oxidored_q4"/>
    <property type="match status" value="1"/>
</dbReference>
<dbReference type="CTD" id="4537"/>
<keyword evidence="5 9" id="KW-0812">Transmembrane</keyword>
<comment type="catalytic activity">
    <reaction evidence="8 9">
        <text>a ubiquinone + NADH + 5 H(+)(in) = a ubiquinol + NAD(+) + 4 H(+)(out)</text>
        <dbReference type="Rhea" id="RHEA:29091"/>
        <dbReference type="Rhea" id="RHEA-COMP:9565"/>
        <dbReference type="Rhea" id="RHEA-COMP:9566"/>
        <dbReference type="ChEBI" id="CHEBI:15378"/>
        <dbReference type="ChEBI" id="CHEBI:16389"/>
        <dbReference type="ChEBI" id="CHEBI:17976"/>
        <dbReference type="ChEBI" id="CHEBI:57540"/>
        <dbReference type="ChEBI" id="CHEBI:57945"/>
        <dbReference type="EC" id="7.1.1.2"/>
    </reaction>
</comment>
<evidence type="ECO:0000256" key="5">
    <source>
        <dbReference type="ARBA" id="ARBA00022692"/>
    </source>
</evidence>
<keyword evidence="6 9" id="KW-1133">Transmembrane helix</keyword>
<dbReference type="GO" id="GO:0008137">
    <property type="term" value="F:NADH dehydrogenase (ubiquinone) activity"/>
    <property type="evidence" value="ECO:0007669"/>
    <property type="project" value="UniProtKB-UniRule"/>
</dbReference>
<keyword evidence="7 9" id="KW-0472">Membrane</keyword>
<organism evidence="10">
    <name type="scientific">Strongyloides papillosus</name>
    <name type="common">Intestinal threadworm</name>
    <dbReference type="NCBI Taxonomy" id="174720"/>
    <lineage>
        <taxon>Eukaryota</taxon>
        <taxon>Metazoa</taxon>
        <taxon>Ecdysozoa</taxon>
        <taxon>Nematoda</taxon>
        <taxon>Chromadorea</taxon>
        <taxon>Rhabditida</taxon>
        <taxon>Tylenchina</taxon>
        <taxon>Panagrolaimomorpha</taxon>
        <taxon>Strongyloidoidea</taxon>
        <taxon>Strongyloididae</taxon>
        <taxon>Strongyloides</taxon>
    </lineage>
</organism>
<geneLocation type="mitochondrion" evidence="10"/>
<keyword evidence="9" id="KW-0679">Respiratory chain</keyword>
<dbReference type="EC" id="7.1.1.2" evidence="9"/>
<dbReference type="AlphaFoldDB" id="A0A0S3M472"/>
<keyword evidence="9" id="KW-1278">Translocase</keyword>
<evidence type="ECO:0000256" key="7">
    <source>
        <dbReference type="ARBA" id="ARBA00023136"/>
    </source>
</evidence>
<evidence type="ECO:0000256" key="4">
    <source>
        <dbReference type="ARBA" id="ARBA00022448"/>
    </source>
</evidence>
<dbReference type="Gene3D" id="1.20.58.1610">
    <property type="entry name" value="NADH:ubiquinone/plastoquinone oxidoreductase, chain 3"/>
    <property type="match status" value="1"/>
</dbReference>
<dbReference type="InterPro" id="IPR000440">
    <property type="entry name" value="NADH_UbQ/plastoQ_OxRdtase_su3"/>
</dbReference>
<feature type="transmembrane region" description="Helical" evidence="9">
    <location>
        <begin position="6"/>
        <end position="25"/>
    </location>
</feature>
<sequence>MFILHMVMFFSVMFVAMFYTINALISRKSLTANKVSAYECGFATVGKIQSSFSIHFFVIMLLFVLFDLEVVMFIGVLVADTNSLATFLLLLLFIMGGFYMEWYYGKLRWVV</sequence>
<keyword evidence="9" id="KW-0520">NAD</keyword>
<keyword evidence="9 10" id="KW-0496">Mitochondrion</keyword>
<comment type="subcellular location">
    <subcellularLocation>
        <location evidence="1">Membrane</location>
    </subcellularLocation>
    <subcellularLocation>
        <location evidence="9">Mitochondrion membrane</location>
        <topology evidence="9">Multi-pass membrane protein</topology>
    </subcellularLocation>
</comment>
<evidence type="ECO:0000313" key="10">
    <source>
        <dbReference type="EMBL" id="BAT21182.1"/>
    </source>
</evidence>
<feature type="transmembrane region" description="Helical" evidence="9">
    <location>
        <begin position="84"/>
        <end position="104"/>
    </location>
</feature>
<dbReference type="InterPro" id="IPR038430">
    <property type="entry name" value="NDAH_ubi_oxred_su3_sf"/>
</dbReference>
<dbReference type="PANTHER" id="PTHR11058:SF9">
    <property type="entry name" value="NADH-UBIQUINONE OXIDOREDUCTASE CHAIN 3"/>
    <property type="match status" value="1"/>
</dbReference>
<evidence type="ECO:0000256" key="8">
    <source>
        <dbReference type="ARBA" id="ARBA00049551"/>
    </source>
</evidence>
<dbReference type="GO" id="GO:0031966">
    <property type="term" value="C:mitochondrial membrane"/>
    <property type="evidence" value="ECO:0007669"/>
    <property type="project" value="UniProtKB-SubCell"/>
</dbReference>
<proteinExistence type="inferred from homology"/>
<keyword evidence="9" id="KW-0249">Electron transport</keyword>
<feature type="transmembrane region" description="Helical" evidence="9">
    <location>
        <begin position="56"/>
        <end position="78"/>
    </location>
</feature>